<dbReference type="OrthoDB" id="9777133at2"/>
<dbReference type="PANTHER" id="PTHR30283:SF4">
    <property type="entry name" value="PEROXIDE STRESS RESISTANCE PROTEIN YAAA"/>
    <property type="match status" value="1"/>
</dbReference>
<dbReference type="PANTHER" id="PTHR30283">
    <property type="entry name" value="PEROXIDE STRESS RESPONSE PROTEIN YAAA"/>
    <property type="match status" value="1"/>
</dbReference>
<dbReference type="Pfam" id="PF03883">
    <property type="entry name" value="H2O2_YaaD"/>
    <property type="match status" value="1"/>
</dbReference>
<evidence type="ECO:0000313" key="2">
    <source>
        <dbReference type="EMBL" id="RJG06280.1"/>
    </source>
</evidence>
<dbReference type="RefSeq" id="WP_119738719.1">
    <property type="nucleotide sequence ID" value="NZ_QYUN01000002.1"/>
</dbReference>
<gene>
    <name evidence="2" type="primary">yaaA</name>
    <name evidence="2" type="ORF">D3870_09875</name>
</gene>
<comment type="similarity">
    <text evidence="1">Belongs to the UPF0246 family.</text>
</comment>
<dbReference type="NCBIfam" id="NF002541">
    <property type="entry name" value="PRK02101.1-1"/>
    <property type="match status" value="1"/>
</dbReference>
<keyword evidence="3" id="KW-1185">Reference proteome</keyword>
<protein>
    <recommendedName>
        <fullName evidence="1">UPF0246 protein D3870_09875</fullName>
    </recommendedName>
</protein>
<dbReference type="GO" id="GO:0033194">
    <property type="term" value="P:response to hydroperoxide"/>
    <property type="evidence" value="ECO:0007669"/>
    <property type="project" value="TreeGrafter"/>
</dbReference>
<evidence type="ECO:0000313" key="3">
    <source>
        <dbReference type="Proteomes" id="UP000285190"/>
    </source>
</evidence>
<name>A0A418X1F2_9BURK</name>
<dbReference type="EMBL" id="QYUN01000002">
    <property type="protein sequence ID" value="RJG06280.1"/>
    <property type="molecule type" value="Genomic_DNA"/>
</dbReference>
<dbReference type="NCBIfam" id="NF002542">
    <property type="entry name" value="PRK02101.1-3"/>
    <property type="match status" value="1"/>
</dbReference>
<reference evidence="2 3" key="1">
    <citation type="submission" date="2018-09" db="EMBL/GenBank/DDBJ databases">
        <authorList>
            <person name="Zhu H."/>
        </authorList>
    </citation>
    <scope>NUCLEOTIDE SEQUENCE [LARGE SCALE GENOMIC DNA]</scope>
    <source>
        <strain evidence="2 3">K2R10-39</strain>
    </source>
</reference>
<evidence type="ECO:0000256" key="1">
    <source>
        <dbReference type="HAMAP-Rule" id="MF_00652"/>
    </source>
</evidence>
<dbReference type="HAMAP" id="MF_00652">
    <property type="entry name" value="UPF0246"/>
    <property type="match status" value="1"/>
</dbReference>
<dbReference type="InterPro" id="IPR005583">
    <property type="entry name" value="YaaA"/>
</dbReference>
<organism evidence="2 3">
    <name type="scientific">Noviherbaspirillum cavernae</name>
    <dbReference type="NCBI Taxonomy" id="2320862"/>
    <lineage>
        <taxon>Bacteria</taxon>
        <taxon>Pseudomonadati</taxon>
        <taxon>Pseudomonadota</taxon>
        <taxon>Betaproteobacteria</taxon>
        <taxon>Burkholderiales</taxon>
        <taxon>Oxalobacteraceae</taxon>
        <taxon>Noviherbaspirillum</taxon>
    </lineage>
</organism>
<dbReference type="GO" id="GO:0005829">
    <property type="term" value="C:cytosol"/>
    <property type="evidence" value="ECO:0007669"/>
    <property type="project" value="TreeGrafter"/>
</dbReference>
<comment type="caution">
    <text evidence="2">The sequence shown here is derived from an EMBL/GenBank/DDBJ whole genome shotgun (WGS) entry which is preliminary data.</text>
</comment>
<dbReference type="Proteomes" id="UP000285190">
    <property type="component" value="Unassembled WGS sequence"/>
</dbReference>
<sequence length="258" mass="28920">MLIVLSPAKSLDYDTPPITDTHTQPDFIKHSAELIDTLRRLSPVQVSGLMGVSDALAALNVGRYASWSPQFTTENAKQAVLAFNGDVYEGLDAPSLSKNQLDYAQSHLRILSGLYGVLRPLDLMQPYRLEMGTRLANPRGKDLYAFWGEIVTRTLNDAMAERELTALVNLASEEYFKVVKPKLLNAPVITPVFEDWKDGKYKIISFYAKRARGLMARYAAVKGITKPEKLKAFGIDGYAFEPQGSTETRWLFRRRLAS</sequence>
<dbReference type="AlphaFoldDB" id="A0A418X1F2"/>
<proteinExistence type="inferred from homology"/>
<accession>A0A418X1F2</accession>